<keyword evidence="1" id="KW-0472">Membrane</keyword>
<keyword evidence="1" id="KW-0812">Transmembrane</keyword>
<feature type="transmembrane region" description="Helical" evidence="1">
    <location>
        <begin position="5"/>
        <end position="24"/>
    </location>
</feature>
<gene>
    <name evidence="2" type="ORF">BM10_261</name>
</gene>
<evidence type="ECO:0000256" key="1">
    <source>
        <dbReference type="SAM" id="Phobius"/>
    </source>
</evidence>
<evidence type="ECO:0000313" key="2">
    <source>
        <dbReference type="EMBL" id="ALO79665.1"/>
    </source>
</evidence>
<sequence length="54" mass="5984">MKNMVCRVVGMMIIAFGGFMIGQASSGLQAFLYSVGFFIVGSIIYDLAHRKEDY</sequence>
<keyword evidence="3" id="KW-1185">Reference proteome</keyword>
<accession>A0A0S2MUU8</accession>
<proteinExistence type="predicted"/>
<dbReference type="Proteomes" id="UP000225963">
    <property type="component" value="Segment"/>
</dbReference>
<organism evidence="2 3">
    <name type="scientific">Bacillus phage BM15</name>
    <dbReference type="NCBI Taxonomy" id="1755680"/>
    <lineage>
        <taxon>Viruses</taxon>
        <taxon>Duplodnaviria</taxon>
        <taxon>Heunggongvirae</taxon>
        <taxon>Uroviricota</taxon>
        <taxon>Caudoviricetes</taxon>
        <taxon>Herelleviridae</taxon>
        <taxon>Bastillevirinae</taxon>
        <taxon>Caeruleovirus</taxon>
        <taxon>Caeruleovirus BM15</taxon>
    </lineage>
</organism>
<feature type="transmembrane region" description="Helical" evidence="1">
    <location>
        <begin position="30"/>
        <end position="48"/>
    </location>
</feature>
<protein>
    <submittedName>
        <fullName evidence="2">Uncharacterized protein</fullName>
    </submittedName>
</protein>
<keyword evidence="1" id="KW-1133">Transmembrane helix</keyword>
<dbReference type="EMBL" id="KT995480">
    <property type="protein sequence ID" value="ALO79665.1"/>
    <property type="molecule type" value="Genomic_DNA"/>
</dbReference>
<name>A0A0S2MUU8_9CAUD</name>
<reference evidence="3" key="1">
    <citation type="submission" date="2015-11" db="EMBL/GenBank/DDBJ databases">
        <authorList>
            <person name="Sharaf A."/>
            <person name="Marie M.E."/>
            <person name="Esson H."/>
            <person name="El-Afifi I.S."/>
            <person name="Hammad M.A."/>
        </authorList>
    </citation>
    <scope>NUCLEOTIDE SEQUENCE [LARGE SCALE GENOMIC DNA]</scope>
</reference>
<evidence type="ECO:0000313" key="3">
    <source>
        <dbReference type="Proteomes" id="UP000225963"/>
    </source>
</evidence>